<evidence type="ECO:0000259" key="6">
    <source>
        <dbReference type="PROSITE" id="PS50157"/>
    </source>
</evidence>
<keyword evidence="4" id="KW-0862">Zinc</keyword>
<evidence type="ECO:0000256" key="4">
    <source>
        <dbReference type="ARBA" id="ARBA00022833"/>
    </source>
</evidence>
<reference evidence="7 8" key="1">
    <citation type="submission" date="2015-01" db="EMBL/GenBank/DDBJ databases">
        <title>The Genome Sequence of Capronia semiimmersa CBS27337.</title>
        <authorList>
            <consortium name="The Broad Institute Genomics Platform"/>
            <person name="Cuomo C."/>
            <person name="de Hoog S."/>
            <person name="Gorbushina A."/>
            <person name="Stielow B."/>
            <person name="Teixiera M."/>
            <person name="Abouelleil A."/>
            <person name="Chapman S.B."/>
            <person name="Priest M."/>
            <person name="Young S.K."/>
            <person name="Wortman J."/>
            <person name="Nusbaum C."/>
            <person name="Birren B."/>
        </authorList>
    </citation>
    <scope>NUCLEOTIDE SEQUENCE [LARGE SCALE GENOMIC DNA]</scope>
    <source>
        <strain evidence="7 8">CBS 27337</strain>
    </source>
</reference>
<dbReference type="InterPro" id="IPR027417">
    <property type="entry name" value="P-loop_NTPase"/>
</dbReference>
<keyword evidence="1" id="KW-0479">Metal-binding</keyword>
<dbReference type="GO" id="GO:0008270">
    <property type="term" value="F:zinc ion binding"/>
    <property type="evidence" value="ECO:0007669"/>
    <property type="project" value="UniProtKB-KW"/>
</dbReference>
<dbReference type="InterPro" id="IPR013087">
    <property type="entry name" value="Znf_C2H2_type"/>
</dbReference>
<dbReference type="PROSITE" id="PS50157">
    <property type="entry name" value="ZINC_FINGER_C2H2_2"/>
    <property type="match status" value="2"/>
</dbReference>
<dbReference type="HOGENOM" id="CLU_002406_3_0_1"/>
<dbReference type="PANTHER" id="PTHR10039:SF14">
    <property type="entry name" value="NACHT DOMAIN-CONTAINING PROTEIN"/>
    <property type="match status" value="1"/>
</dbReference>
<keyword evidence="3 5" id="KW-0863">Zinc-finger</keyword>
<feature type="domain" description="C2H2-type" evidence="6">
    <location>
        <begin position="950"/>
        <end position="977"/>
    </location>
</feature>
<accession>A0A0D2E7N1</accession>
<dbReference type="Pfam" id="PF24809">
    <property type="entry name" value="DUF7708"/>
    <property type="match status" value="1"/>
</dbReference>
<dbReference type="AlphaFoldDB" id="A0A0D2E7N1"/>
<dbReference type="EMBL" id="KN846957">
    <property type="protein sequence ID" value="KIW70327.1"/>
    <property type="molecule type" value="Genomic_DNA"/>
</dbReference>
<dbReference type="InterPro" id="IPR056884">
    <property type="entry name" value="NPHP3-like_N"/>
</dbReference>
<dbReference type="Gene3D" id="3.30.160.60">
    <property type="entry name" value="Classic Zinc Finger"/>
    <property type="match status" value="3"/>
</dbReference>
<protein>
    <recommendedName>
        <fullName evidence="6">C2H2-type domain-containing protein</fullName>
    </recommendedName>
</protein>
<evidence type="ECO:0000256" key="2">
    <source>
        <dbReference type="ARBA" id="ARBA00022737"/>
    </source>
</evidence>
<organism evidence="7 8">
    <name type="scientific">Phialophora macrospora</name>
    <dbReference type="NCBI Taxonomy" id="1851006"/>
    <lineage>
        <taxon>Eukaryota</taxon>
        <taxon>Fungi</taxon>
        <taxon>Dikarya</taxon>
        <taxon>Ascomycota</taxon>
        <taxon>Pezizomycotina</taxon>
        <taxon>Eurotiomycetes</taxon>
        <taxon>Chaetothyriomycetidae</taxon>
        <taxon>Chaetothyriales</taxon>
        <taxon>Herpotrichiellaceae</taxon>
        <taxon>Phialophora</taxon>
    </lineage>
</organism>
<evidence type="ECO:0000313" key="8">
    <source>
        <dbReference type="Proteomes" id="UP000054266"/>
    </source>
</evidence>
<evidence type="ECO:0000256" key="3">
    <source>
        <dbReference type="ARBA" id="ARBA00022771"/>
    </source>
</evidence>
<evidence type="ECO:0000313" key="7">
    <source>
        <dbReference type="EMBL" id="KIW70327.1"/>
    </source>
</evidence>
<dbReference type="PANTHER" id="PTHR10039">
    <property type="entry name" value="AMELOGENIN"/>
    <property type="match status" value="1"/>
</dbReference>
<keyword evidence="8" id="KW-1185">Reference proteome</keyword>
<dbReference type="Pfam" id="PF22939">
    <property type="entry name" value="WHD_GPIID"/>
    <property type="match status" value="1"/>
</dbReference>
<feature type="domain" description="C2H2-type" evidence="6">
    <location>
        <begin position="978"/>
        <end position="1004"/>
    </location>
</feature>
<evidence type="ECO:0000256" key="5">
    <source>
        <dbReference type="PROSITE-ProRule" id="PRU00042"/>
    </source>
</evidence>
<sequence length="1004" mass="116369">MAKPISSSHGCIPNPTQPTDRFFQDTLSGYLAKYKSRLTKDEEKEFENTKLIDVKRQILQIQDQQGKEKKMINLTRMDRFLNALDEWGIVVSSFADSSVFVAFIWGLVKALLQRANTFSEAFEALLDAYEKIGQHLPSLEPYRGLFAENMDTRNALGLMYSDIAEFHLKALRFFSGSGWKKSFTSFWKDFGTRFGGILKALDQHRSLIERLAQQYQFNQYQLDRKLLFEVVQSYESLREKLIADIDSRVEKDQTRKLDDARTLLYASDPIVDHERACERRAHHEHSGRWLLEKTQIKSWKDDDIPESSMLWLNGIPGAGKTVLASLMIEECQQKTDSKVLYFYCVEKDETKNTYISVAKSLIWQALSESTEALLPYCYDQLKKNAVQMSHSKNYIATLLESILQRAAQQEDILDQQSIPTRIYVVIDGLDECELEEWQRLVESMRQLTQSWNRTHYGRLRVMLISQHTNQIESALKGAASFSITPGDNADDIRGYAEQKVKAIQQKFDLGNEERTGIVRETCSQADGMFLYARLVMENLLNQRTKGALYEELDKKFPRGLAEAYERILTRIKRDSSAKWGSKGWEEIRTLLGWLVCARKLLTWQEIQCACSIDPDRATIDFESRELRNHIRDDCGSLIDASSDQFVRLVHGTTDRYLVKTGFVNELLAETSLTTKCFQYLVLPCMTEDLSPPGVLHFALLRHYIFQDYAVGKWSSHFMGLLRKATAAKDKEEEQEAPSGHQVEQQNQALLDHALEQFRDALHIFTMTYQDDFSHTSEEQVTLGAWDQFAFKEDTEDFYMSLCAVKVHIQQHLKKAFEIRNRVSIEALATALGRNRSFLENPAQEPFNIKLKADEDKTLKDTYGERRYKCSRHDCDFFYSGFMDRKSRQKHVDQHERPFRCDVPECPGELGFISNHDLQKHMRTAHMYTGDGVATFEPLENTTTTETTAKWPCPHCPKRFTRGFHMRNHIRTHSNERPFSCTVCGKSFVRDYDRKRHEKTVHTRK</sequence>
<dbReference type="Gene3D" id="3.40.50.300">
    <property type="entry name" value="P-loop containing nucleotide triphosphate hydrolases"/>
    <property type="match status" value="1"/>
</dbReference>
<gene>
    <name evidence="7" type="ORF">PV04_02608</name>
</gene>
<dbReference type="Proteomes" id="UP000054266">
    <property type="component" value="Unassembled WGS sequence"/>
</dbReference>
<dbReference type="InterPro" id="IPR056125">
    <property type="entry name" value="DUF7708"/>
</dbReference>
<evidence type="ECO:0000256" key="1">
    <source>
        <dbReference type="ARBA" id="ARBA00022723"/>
    </source>
</evidence>
<proteinExistence type="predicted"/>
<dbReference type="Pfam" id="PF24883">
    <property type="entry name" value="NPHP3_N"/>
    <property type="match status" value="1"/>
</dbReference>
<dbReference type="SMART" id="SM00355">
    <property type="entry name" value="ZnF_C2H2"/>
    <property type="match status" value="4"/>
</dbReference>
<dbReference type="PROSITE" id="PS00028">
    <property type="entry name" value="ZINC_FINGER_C2H2_1"/>
    <property type="match status" value="2"/>
</dbReference>
<dbReference type="Pfam" id="PF00096">
    <property type="entry name" value="zf-C2H2"/>
    <property type="match status" value="2"/>
</dbReference>
<dbReference type="FunFam" id="3.30.160.60:FF:000110">
    <property type="entry name" value="Zinc finger protein-like"/>
    <property type="match status" value="1"/>
</dbReference>
<dbReference type="InterPro" id="IPR054471">
    <property type="entry name" value="GPIID_WHD"/>
</dbReference>
<dbReference type="InterPro" id="IPR036236">
    <property type="entry name" value="Znf_C2H2_sf"/>
</dbReference>
<name>A0A0D2E7N1_9EURO</name>
<dbReference type="SUPFAM" id="SSF57667">
    <property type="entry name" value="beta-beta-alpha zinc fingers"/>
    <property type="match status" value="1"/>
</dbReference>
<keyword evidence="2" id="KW-0677">Repeat</keyword>
<dbReference type="SUPFAM" id="SSF52540">
    <property type="entry name" value="P-loop containing nucleoside triphosphate hydrolases"/>
    <property type="match status" value="1"/>
</dbReference>
<dbReference type="STRING" id="5601.A0A0D2E7N1"/>